<accession>K1UDK2</accession>
<dbReference type="Gene3D" id="1.50.10.10">
    <property type="match status" value="1"/>
</dbReference>
<dbReference type="AlphaFoldDB" id="K1UDK2"/>
<dbReference type="EMBL" id="AJWY01005460">
    <property type="protein sequence ID" value="EKC69556.1"/>
    <property type="molecule type" value="Genomic_DNA"/>
</dbReference>
<organism evidence="5">
    <name type="scientific">human gut metagenome</name>
    <dbReference type="NCBI Taxonomy" id="408170"/>
    <lineage>
        <taxon>unclassified sequences</taxon>
        <taxon>metagenomes</taxon>
        <taxon>organismal metagenomes</taxon>
    </lineage>
</organism>
<evidence type="ECO:0000256" key="1">
    <source>
        <dbReference type="ARBA" id="ARBA00023277"/>
    </source>
</evidence>
<dbReference type="GO" id="GO:0000272">
    <property type="term" value="P:polysaccharide catabolic process"/>
    <property type="evidence" value="ECO:0007669"/>
    <property type="project" value="UniProtKB-KW"/>
</dbReference>
<evidence type="ECO:0000256" key="2">
    <source>
        <dbReference type="ARBA" id="ARBA00023326"/>
    </source>
</evidence>
<feature type="region of interest" description="Disordered" evidence="3">
    <location>
        <begin position="1"/>
        <end position="27"/>
    </location>
</feature>
<proteinExistence type="predicted"/>
<sequence length="200" mass="22183">ERAVAEGNSEKFANGSGTVVVPETNNDVPDILDETKVELDWMMKMVVSSSDPYWGKYEGLVYHKLHDHKWTGLAVRPNDYESTWGTTRIVKPPSFAATLNFVACAAQAARLWEDIDPAYAKTCLDAAKKSYEAYKKNFYEYTPAEATNKTSLYAPLDQAIGGGAYGDTNVKDDAYWAACELYATTGDSTYYDDIKGYSEA</sequence>
<feature type="non-terminal residue" evidence="5">
    <location>
        <position position="200"/>
    </location>
</feature>
<dbReference type="Pfam" id="PF00759">
    <property type="entry name" value="Glyco_hydro_9"/>
    <property type="match status" value="1"/>
</dbReference>
<evidence type="ECO:0000256" key="3">
    <source>
        <dbReference type="SAM" id="MobiDB-lite"/>
    </source>
</evidence>
<dbReference type="InterPro" id="IPR008928">
    <property type="entry name" value="6-hairpin_glycosidase_sf"/>
</dbReference>
<dbReference type="GO" id="GO:0004553">
    <property type="term" value="F:hydrolase activity, hydrolyzing O-glycosyl compounds"/>
    <property type="evidence" value="ECO:0007669"/>
    <property type="project" value="InterPro"/>
</dbReference>
<dbReference type="SUPFAM" id="SSF48208">
    <property type="entry name" value="Six-hairpin glycosidases"/>
    <property type="match status" value="1"/>
</dbReference>
<evidence type="ECO:0000313" key="5">
    <source>
        <dbReference type="EMBL" id="EKC69556.1"/>
    </source>
</evidence>
<dbReference type="InterPro" id="IPR012341">
    <property type="entry name" value="6hp_glycosidase-like_sf"/>
</dbReference>
<comment type="caution">
    <text evidence="5">The sequence shown here is derived from an EMBL/GenBank/DDBJ whole genome shotgun (WGS) entry which is preliminary data.</text>
</comment>
<gene>
    <name evidence="5" type="ORF">LEA_08226</name>
</gene>
<feature type="domain" description="Glycoside hydrolase family 9" evidence="4">
    <location>
        <begin position="25"/>
        <end position="198"/>
    </location>
</feature>
<reference evidence="5" key="1">
    <citation type="journal article" date="2013" name="Environ. Microbiol.">
        <title>Microbiota from the distal guts of lean and obese adolescents exhibit partial functional redundancy besides clear differences in community structure.</title>
        <authorList>
            <person name="Ferrer M."/>
            <person name="Ruiz A."/>
            <person name="Lanza F."/>
            <person name="Haange S.B."/>
            <person name="Oberbach A."/>
            <person name="Till H."/>
            <person name="Bargiela R."/>
            <person name="Campoy C."/>
            <person name="Segura M.T."/>
            <person name="Richter M."/>
            <person name="von Bergen M."/>
            <person name="Seifert J."/>
            <person name="Suarez A."/>
        </authorList>
    </citation>
    <scope>NUCLEOTIDE SEQUENCE</scope>
</reference>
<keyword evidence="2" id="KW-0624">Polysaccharide degradation</keyword>
<dbReference type="InterPro" id="IPR001701">
    <property type="entry name" value="Glyco_hydro_9"/>
</dbReference>
<keyword evidence="1" id="KW-0119">Carbohydrate metabolism</keyword>
<name>K1UDK2_9ZZZZ</name>
<feature type="non-terminal residue" evidence="5">
    <location>
        <position position="1"/>
    </location>
</feature>
<protein>
    <submittedName>
        <fullName evidence="5">Endoglucanase</fullName>
    </submittedName>
</protein>
<evidence type="ECO:0000259" key="4">
    <source>
        <dbReference type="Pfam" id="PF00759"/>
    </source>
</evidence>